<comment type="caution">
    <text evidence="4">The sequence shown here is derived from an EMBL/GenBank/DDBJ whole genome shotgun (WGS) entry which is preliminary data.</text>
</comment>
<dbReference type="Proteomes" id="UP000481852">
    <property type="component" value="Unassembled WGS sequence"/>
</dbReference>
<dbReference type="Gene3D" id="3.30.420.40">
    <property type="match status" value="2"/>
</dbReference>
<comment type="function">
    <text evidence="1">Transcriptional repressor of xylose-utilizing enzymes.</text>
</comment>
<dbReference type="GO" id="GO:0042732">
    <property type="term" value="P:D-xylose metabolic process"/>
    <property type="evidence" value="ECO:0007669"/>
    <property type="project" value="UniProtKB-KW"/>
</dbReference>
<dbReference type="SUPFAM" id="SSF53067">
    <property type="entry name" value="Actin-like ATPase domain"/>
    <property type="match status" value="2"/>
</dbReference>
<dbReference type="RefSeq" id="WP_154524270.1">
    <property type="nucleotide sequence ID" value="NZ_VULZ01000004.1"/>
</dbReference>
<dbReference type="Pfam" id="PF00480">
    <property type="entry name" value="ROK"/>
    <property type="match status" value="1"/>
</dbReference>
<dbReference type="InterPro" id="IPR036390">
    <property type="entry name" value="WH_DNA-bd_sf"/>
</dbReference>
<dbReference type="InterPro" id="IPR043129">
    <property type="entry name" value="ATPase_NBD"/>
</dbReference>
<dbReference type="InterPro" id="IPR036388">
    <property type="entry name" value="WH-like_DNA-bd_sf"/>
</dbReference>
<proteinExistence type="inferred from homology"/>
<dbReference type="InterPro" id="IPR000600">
    <property type="entry name" value="ROK"/>
</dbReference>
<name>A0A6L5X2L6_9FIRM</name>
<comment type="similarity">
    <text evidence="2">Belongs to the ROK (NagC/XylR) family.</text>
</comment>
<dbReference type="SUPFAM" id="SSF46785">
    <property type="entry name" value="Winged helix' DNA-binding domain"/>
    <property type="match status" value="1"/>
</dbReference>
<evidence type="ECO:0000256" key="1">
    <source>
        <dbReference type="ARBA" id="ARBA00002486"/>
    </source>
</evidence>
<accession>A0A6L5X2L6</accession>
<evidence type="ECO:0000313" key="5">
    <source>
        <dbReference type="Proteomes" id="UP000481852"/>
    </source>
</evidence>
<gene>
    <name evidence="4" type="ORF">FYJ35_05290</name>
</gene>
<keyword evidence="3" id="KW-0859">Xylose metabolism</keyword>
<dbReference type="PANTHER" id="PTHR18964:SF149">
    <property type="entry name" value="BIFUNCTIONAL UDP-N-ACETYLGLUCOSAMINE 2-EPIMERASE_N-ACETYLMANNOSAMINE KINASE"/>
    <property type="match status" value="1"/>
</dbReference>
<keyword evidence="5" id="KW-1185">Reference proteome</keyword>
<evidence type="ECO:0000313" key="4">
    <source>
        <dbReference type="EMBL" id="MSS14460.1"/>
    </source>
</evidence>
<evidence type="ECO:0000256" key="3">
    <source>
        <dbReference type="ARBA" id="ARBA00022629"/>
    </source>
</evidence>
<dbReference type="Pfam" id="PF13412">
    <property type="entry name" value="HTH_24"/>
    <property type="match status" value="1"/>
</dbReference>
<reference evidence="4 5" key="1">
    <citation type="submission" date="2019-08" db="EMBL/GenBank/DDBJ databases">
        <title>In-depth cultivation of the pig gut microbiome towards novel bacterial diversity and tailored functional studies.</title>
        <authorList>
            <person name="Wylensek D."/>
            <person name="Hitch T.C.A."/>
            <person name="Clavel T."/>
        </authorList>
    </citation>
    <scope>NUCLEOTIDE SEQUENCE [LARGE SCALE GENOMIC DNA]</scope>
    <source>
        <strain evidence="4 5">Oil+RF-744-WCA-WT-11</strain>
    </source>
</reference>
<organism evidence="4 5">
    <name type="scientific">Porcincola intestinalis</name>
    <dbReference type="NCBI Taxonomy" id="2606632"/>
    <lineage>
        <taxon>Bacteria</taxon>
        <taxon>Bacillati</taxon>
        <taxon>Bacillota</taxon>
        <taxon>Clostridia</taxon>
        <taxon>Lachnospirales</taxon>
        <taxon>Lachnospiraceae</taxon>
        <taxon>Porcincola</taxon>
    </lineage>
</organism>
<dbReference type="EMBL" id="VULZ01000004">
    <property type="protein sequence ID" value="MSS14460.1"/>
    <property type="molecule type" value="Genomic_DNA"/>
</dbReference>
<dbReference type="AlphaFoldDB" id="A0A6L5X2L6"/>
<keyword evidence="3" id="KW-0119">Carbohydrate metabolism</keyword>
<evidence type="ECO:0000256" key="2">
    <source>
        <dbReference type="ARBA" id="ARBA00006479"/>
    </source>
</evidence>
<dbReference type="PANTHER" id="PTHR18964">
    <property type="entry name" value="ROK (REPRESSOR, ORF, KINASE) FAMILY"/>
    <property type="match status" value="1"/>
</dbReference>
<protein>
    <submittedName>
        <fullName evidence="4">ROK family transcriptional regulator</fullName>
    </submittedName>
</protein>
<dbReference type="Gene3D" id="1.10.10.10">
    <property type="entry name" value="Winged helix-like DNA-binding domain superfamily/Winged helix DNA-binding domain"/>
    <property type="match status" value="1"/>
</dbReference>
<sequence>MNNTTNEIKNFNKSQVYRLIYENNGITKQSIAYHLHISLPTITKCLNALMSEGKIICSSSKASTGGRPAVLYHFNETARIAIGVEVLADRLNIAVVNLIGDVIKEESIEISFLDSESYFSIYRNVLSRVIDSLHVGKSTVLGITICMQGIVAPDGEHVFFGKLLNSTSFTRSSFSKGISYPISLVHDAEVAALAELWSLQQIQTGIFISLNTYVGTAVIIGGQVIHTENLSSGAYEHMILHPNGDICYCGKKGCADAYISANSIKRSSRENLEVFFENKAAGARMETEIWDEYLKDLASFIDNARMVICGDIILSGTLSKYLSRSDFENIRSYIESTTTFRNLNYHIYKGRFGEKAALIGAALTRIQTYLRSEGLKSDIFIPGASDRYTVPQSLQ</sequence>